<dbReference type="RefSeq" id="WP_145937440.1">
    <property type="nucleotide sequence ID" value="NZ_BNAV01000019.1"/>
</dbReference>
<dbReference type="InterPro" id="IPR036390">
    <property type="entry name" value="WH_DNA-bd_sf"/>
</dbReference>
<evidence type="ECO:0000256" key="2">
    <source>
        <dbReference type="ARBA" id="ARBA00023015"/>
    </source>
</evidence>
<dbReference type="Pfam" id="PF03466">
    <property type="entry name" value="LysR_substrate"/>
    <property type="match status" value="1"/>
</dbReference>
<dbReference type="PROSITE" id="PS50931">
    <property type="entry name" value="HTH_LYSR"/>
    <property type="match status" value="1"/>
</dbReference>
<dbReference type="PRINTS" id="PR00039">
    <property type="entry name" value="HTHLYSR"/>
</dbReference>
<dbReference type="Proteomes" id="UP000658656">
    <property type="component" value="Unassembled WGS sequence"/>
</dbReference>
<protein>
    <submittedName>
        <fullName evidence="6">LysR family transcriptional regulator</fullName>
    </submittedName>
</protein>
<name>A0A8H9J4F9_9PSEU</name>
<evidence type="ECO:0000256" key="1">
    <source>
        <dbReference type="ARBA" id="ARBA00009437"/>
    </source>
</evidence>
<comment type="similarity">
    <text evidence="1">Belongs to the LysR transcriptional regulatory family.</text>
</comment>
<feature type="domain" description="HTH lysR-type" evidence="5">
    <location>
        <begin position="2"/>
        <end position="59"/>
    </location>
</feature>
<dbReference type="GO" id="GO:0003677">
    <property type="term" value="F:DNA binding"/>
    <property type="evidence" value="ECO:0007669"/>
    <property type="project" value="UniProtKB-KW"/>
</dbReference>
<evidence type="ECO:0000313" key="7">
    <source>
        <dbReference type="Proteomes" id="UP000658656"/>
    </source>
</evidence>
<dbReference type="GO" id="GO:0003700">
    <property type="term" value="F:DNA-binding transcription factor activity"/>
    <property type="evidence" value="ECO:0007669"/>
    <property type="project" value="InterPro"/>
</dbReference>
<dbReference type="Gene3D" id="1.10.10.10">
    <property type="entry name" value="Winged helix-like DNA-binding domain superfamily/Winged helix DNA-binding domain"/>
    <property type="match status" value="1"/>
</dbReference>
<accession>A0A8H9J4F9</accession>
<dbReference type="SUPFAM" id="SSF53850">
    <property type="entry name" value="Periplasmic binding protein-like II"/>
    <property type="match status" value="1"/>
</dbReference>
<keyword evidence="2" id="KW-0805">Transcription regulation</keyword>
<dbReference type="InterPro" id="IPR005119">
    <property type="entry name" value="LysR_subst-bd"/>
</dbReference>
<gene>
    <name evidence="6" type="ORF">GCM10017566_70000</name>
</gene>
<sequence length="286" mass="30721">MLDPVWLKTFLVVAETRSFTRAAQRLGLRQSTVSQHIRKLEQASTQQLFVRDTHSVELTPDGEAMLGFAANVIDTIDRAMSYFTGAELRGRVRFGASEDFVAGPLPEILAEFRRSHPLVDLELTVALSGVLHEQLRSGELDLVLGKRQAGEDAAGALWTEPLVWVGREGVALDPAEPVPLIVYPPPSITRARALEALQRNGKRWRIGCTSGSLNGLRAAALAGLGVAVFARSLVPAGLVELPPGHGLPDPGEVEFVLRARRAALQGPTAALSDAIRTGASRLHGTP</sequence>
<keyword evidence="3" id="KW-0238">DNA-binding</keyword>
<dbReference type="InterPro" id="IPR050176">
    <property type="entry name" value="LTTR"/>
</dbReference>
<dbReference type="PANTHER" id="PTHR30579">
    <property type="entry name" value="TRANSCRIPTIONAL REGULATOR"/>
    <property type="match status" value="1"/>
</dbReference>
<dbReference type="SUPFAM" id="SSF46785">
    <property type="entry name" value="Winged helix' DNA-binding domain"/>
    <property type="match status" value="1"/>
</dbReference>
<organism evidence="6 7">
    <name type="scientific">Amycolatopsis bartoniae</name>
    <dbReference type="NCBI Taxonomy" id="941986"/>
    <lineage>
        <taxon>Bacteria</taxon>
        <taxon>Bacillati</taxon>
        <taxon>Actinomycetota</taxon>
        <taxon>Actinomycetes</taxon>
        <taxon>Pseudonocardiales</taxon>
        <taxon>Pseudonocardiaceae</taxon>
        <taxon>Amycolatopsis</taxon>
    </lineage>
</organism>
<dbReference type="AlphaFoldDB" id="A0A8H9J4F9"/>
<dbReference type="FunFam" id="1.10.10.10:FF:000001">
    <property type="entry name" value="LysR family transcriptional regulator"/>
    <property type="match status" value="1"/>
</dbReference>
<dbReference type="Pfam" id="PF00126">
    <property type="entry name" value="HTH_1"/>
    <property type="match status" value="1"/>
</dbReference>
<reference evidence="6" key="2">
    <citation type="submission" date="2020-09" db="EMBL/GenBank/DDBJ databases">
        <authorList>
            <person name="Sun Q."/>
            <person name="Zhou Y."/>
        </authorList>
    </citation>
    <scope>NUCLEOTIDE SEQUENCE</scope>
    <source>
        <strain evidence="6">CGMCC 4.7679</strain>
    </source>
</reference>
<keyword evidence="7" id="KW-1185">Reference proteome</keyword>
<keyword evidence="4" id="KW-0804">Transcription</keyword>
<dbReference type="Gene3D" id="3.40.190.10">
    <property type="entry name" value="Periplasmic binding protein-like II"/>
    <property type="match status" value="2"/>
</dbReference>
<dbReference type="PANTHER" id="PTHR30579:SF7">
    <property type="entry name" value="HTH-TYPE TRANSCRIPTIONAL REGULATOR LRHA-RELATED"/>
    <property type="match status" value="1"/>
</dbReference>
<evidence type="ECO:0000313" key="6">
    <source>
        <dbReference type="EMBL" id="GHF86117.1"/>
    </source>
</evidence>
<evidence type="ECO:0000256" key="3">
    <source>
        <dbReference type="ARBA" id="ARBA00023125"/>
    </source>
</evidence>
<reference evidence="6" key="1">
    <citation type="journal article" date="2014" name="Int. J. Syst. Evol. Microbiol.">
        <title>Complete genome sequence of Corynebacterium casei LMG S-19264T (=DSM 44701T), isolated from a smear-ripened cheese.</title>
        <authorList>
            <consortium name="US DOE Joint Genome Institute (JGI-PGF)"/>
            <person name="Walter F."/>
            <person name="Albersmeier A."/>
            <person name="Kalinowski J."/>
            <person name="Ruckert C."/>
        </authorList>
    </citation>
    <scope>NUCLEOTIDE SEQUENCE</scope>
    <source>
        <strain evidence="6">CGMCC 4.7679</strain>
    </source>
</reference>
<evidence type="ECO:0000256" key="4">
    <source>
        <dbReference type="ARBA" id="ARBA00023163"/>
    </source>
</evidence>
<comment type="caution">
    <text evidence="6">The sequence shown here is derived from an EMBL/GenBank/DDBJ whole genome shotgun (WGS) entry which is preliminary data.</text>
</comment>
<dbReference type="EMBL" id="BNAV01000019">
    <property type="protein sequence ID" value="GHF86117.1"/>
    <property type="molecule type" value="Genomic_DNA"/>
</dbReference>
<dbReference type="InterPro" id="IPR036388">
    <property type="entry name" value="WH-like_DNA-bd_sf"/>
</dbReference>
<evidence type="ECO:0000259" key="5">
    <source>
        <dbReference type="PROSITE" id="PS50931"/>
    </source>
</evidence>
<dbReference type="OrthoDB" id="9789529at2"/>
<dbReference type="InterPro" id="IPR000847">
    <property type="entry name" value="LysR_HTH_N"/>
</dbReference>
<proteinExistence type="inferred from homology"/>